<organism evidence="1 2">
    <name type="scientific">Pedobacter cryophilus</name>
    <dbReference type="NCBI Taxonomy" id="2571271"/>
    <lineage>
        <taxon>Bacteria</taxon>
        <taxon>Pseudomonadati</taxon>
        <taxon>Bacteroidota</taxon>
        <taxon>Sphingobacteriia</taxon>
        <taxon>Sphingobacteriales</taxon>
        <taxon>Sphingobacteriaceae</taxon>
        <taxon>Pedobacter</taxon>
    </lineage>
</organism>
<name>A0A4U1BUT6_9SPHI</name>
<reference evidence="1 2" key="1">
    <citation type="submission" date="2019-04" db="EMBL/GenBank/DDBJ databases">
        <title>Pedobacter sp. AR-3-17 sp. nov., isolated from Arctic soil.</title>
        <authorList>
            <person name="Dahal R.H."/>
            <person name="Kim D.-U."/>
        </authorList>
    </citation>
    <scope>NUCLEOTIDE SEQUENCE [LARGE SCALE GENOMIC DNA]</scope>
    <source>
        <strain evidence="1 2">AR-3-17</strain>
    </source>
</reference>
<evidence type="ECO:0000313" key="1">
    <source>
        <dbReference type="EMBL" id="TKB95751.1"/>
    </source>
</evidence>
<sequence length="98" mass="11348">MSHNSSDQEIEFFLSFLYNAIKGDERYNSFVINLLEDAKSLASGKSVYELDKTSLNLKILIDRFAHDWLLKVDVSKPSREELKQLQEIISDNKNYAFA</sequence>
<dbReference type="RefSeq" id="WP_136827507.1">
    <property type="nucleotide sequence ID" value="NZ_SWBP01000007.1"/>
</dbReference>
<keyword evidence="2" id="KW-1185">Reference proteome</keyword>
<evidence type="ECO:0000313" key="2">
    <source>
        <dbReference type="Proteomes" id="UP000308181"/>
    </source>
</evidence>
<proteinExistence type="predicted"/>
<gene>
    <name evidence="1" type="ORF">FA046_15785</name>
</gene>
<dbReference type="EMBL" id="SWBP01000007">
    <property type="protein sequence ID" value="TKB95751.1"/>
    <property type="molecule type" value="Genomic_DNA"/>
</dbReference>
<dbReference type="Proteomes" id="UP000308181">
    <property type="component" value="Unassembled WGS sequence"/>
</dbReference>
<accession>A0A4U1BUT6</accession>
<comment type="caution">
    <text evidence="1">The sequence shown here is derived from an EMBL/GenBank/DDBJ whole genome shotgun (WGS) entry which is preliminary data.</text>
</comment>
<dbReference type="AlphaFoldDB" id="A0A4U1BUT6"/>
<protein>
    <submittedName>
        <fullName evidence="1">Uncharacterized protein</fullName>
    </submittedName>
</protein>